<dbReference type="KEGG" id="clup:CLUP02_02437"/>
<evidence type="ECO:0000313" key="1">
    <source>
        <dbReference type="EMBL" id="UQC76971.1"/>
    </source>
</evidence>
<dbReference type="GeneID" id="73336479"/>
<keyword evidence="2" id="KW-1185">Reference proteome</keyword>
<name>A0A9Q8WBC9_9PEZI</name>
<dbReference type="RefSeq" id="XP_049138612.1">
    <property type="nucleotide sequence ID" value="XM_049281469.1"/>
</dbReference>
<evidence type="ECO:0000313" key="2">
    <source>
        <dbReference type="Proteomes" id="UP000830671"/>
    </source>
</evidence>
<reference evidence="1" key="1">
    <citation type="journal article" date="2021" name="Mol. Plant Microbe Interact.">
        <title>Complete Genome Sequence of the Plant-Pathogenic Fungus Colletotrichum lupini.</title>
        <authorList>
            <person name="Baroncelli R."/>
            <person name="Pensec F."/>
            <person name="Da Lio D."/>
            <person name="Boufleur T."/>
            <person name="Vicente I."/>
            <person name="Sarrocco S."/>
            <person name="Picot A."/>
            <person name="Baraldi E."/>
            <person name="Sukno S."/>
            <person name="Thon M."/>
            <person name="Le Floch G."/>
        </authorList>
    </citation>
    <scope>NUCLEOTIDE SEQUENCE</scope>
    <source>
        <strain evidence="1">IMI 504893</strain>
    </source>
</reference>
<proteinExistence type="predicted"/>
<dbReference type="AlphaFoldDB" id="A0A9Q8WBC9"/>
<accession>A0A9Q8WBC9</accession>
<dbReference type="EMBL" id="CP019474">
    <property type="protein sequence ID" value="UQC76971.1"/>
    <property type="molecule type" value="Genomic_DNA"/>
</dbReference>
<gene>
    <name evidence="1" type="ORF">CLUP02_02437</name>
</gene>
<dbReference type="Proteomes" id="UP000830671">
    <property type="component" value="Chromosome 2"/>
</dbReference>
<organism evidence="1 2">
    <name type="scientific">Colletotrichum lupini</name>
    <dbReference type="NCBI Taxonomy" id="145971"/>
    <lineage>
        <taxon>Eukaryota</taxon>
        <taxon>Fungi</taxon>
        <taxon>Dikarya</taxon>
        <taxon>Ascomycota</taxon>
        <taxon>Pezizomycotina</taxon>
        <taxon>Sordariomycetes</taxon>
        <taxon>Hypocreomycetidae</taxon>
        <taxon>Glomerellales</taxon>
        <taxon>Glomerellaceae</taxon>
        <taxon>Colletotrichum</taxon>
        <taxon>Colletotrichum acutatum species complex</taxon>
    </lineage>
</organism>
<protein>
    <submittedName>
        <fullName evidence="1">Uncharacterized protein</fullName>
    </submittedName>
</protein>
<sequence>MPWKASFTTSKLLRCALRNILSTQKCIPRIAGRSVIFPAHGGEIILWRWPGFHRATELTTTSVKDESSPSTAMWTLNPSDSRLYVDL</sequence>